<organism evidence="1">
    <name type="scientific">marine sediment metagenome</name>
    <dbReference type="NCBI Taxonomy" id="412755"/>
    <lineage>
        <taxon>unclassified sequences</taxon>
        <taxon>metagenomes</taxon>
        <taxon>ecological metagenomes</taxon>
    </lineage>
</organism>
<proteinExistence type="predicted"/>
<dbReference type="EMBL" id="BARW01016507">
    <property type="protein sequence ID" value="GAI91860.1"/>
    <property type="molecule type" value="Genomic_DNA"/>
</dbReference>
<accession>X1TWB1</accession>
<evidence type="ECO:0000313" key="1">
    <source>
        <dbReference type="EMBL" id="GAI91860.1"/>
    </source>
</evidence>
<comment type="caution">
    <text evidence="1">The sequence shown here is derived from an EMBL/GenBank/DDBJ whole genome shotgun (WGS) entry which is preliminary data.</text>
</comment>
<dbReference type="InterPro" id="IPR013211">
    <property type="entry name" value="LVIVD"/>
</dbReference>
<name>X1TWB1_9ZZZZ</name>
<dbReference type="Pfam" id="PF08309">
    <property type="entry name" value="LVIVD"/>
    <property type="match status" value="2"/>
</dbReference>
<gene>
    <name evidence="1" type="ORF">S12H4_28733</name>
</gene>
<dbReference type="AlphaFoldDB" id="X1TWB1"/>
<sequence>DAGRPCIWGVWNYWSSGHSDYINHALTGVGYQIILPDTFVQVHTTWGWSGEPLWALWTYVGGVYSTDQIITFVPGGSNSNNLFLTYPQQGGLMFKNLKYYLYWESIGSDIDHVKIWYSIGRQASSYDSSYWTVIEPSAPNTGEYLWTVPDQDSAFRINIAGLNSSNQRLAADGSFDRIQCLFPDHSSNLNLVGHFNAVTTANDVVIIGDYAYIANGTDGLMVTDISDSSLPHEVFHLSLPGNNVAMDVVGSHIFLADQEDTLRVISITNPTNPSQVGKIGFNV</sequence>
<reference evidence="1" key="1">
    <citation type="journal article" date="2014" name="Front. Microbiol.">
        <title>High frequency of phylogenetically diverse reductive dehalogenase-homologous genes in deep subseafloor sedimentary metagenomes.</title>
        <authorList>
            <person name="Kawai M."/>
            <person name="Futagami T."/>
            <person name="Toyoda A."/>
            <person name="Takaki Y."/>
            <person name="Nishi S."/>
            <person name="Hori S."/>
            <person name="Arai W."/>
            <person name="Tsubouchi T."/>
            <person name="Morono Y."/>
            <person name="Uchiyama I."/>
            <person name="Ito T."/>
            <person name="Fujiyama A."/>
            <person name="Inagaki F."/>
            <person name="Takami H."/>
        </authorList>
    </citation>
    <scope>NUCLEOTIDE SEQUENCE</scope>
    <source>
        <strain evidence="1">Expedition CK06-06</strain>
    </source>
</reference>
<feature type="non-terminal residue" evidence="1">
    <location>
        <position position="283"/>
    </location>
</feature>
<feature type="non-terminal residue" evidence="1">
    <location>
        <position position="1"/>
    </location>
</feature>
<protein>
    <submittedName>
        <fullName evidence="1">Uncharacterized protein</fullName>
    </submittedName>
</protein>